<name>A0ABR8XQF2_9BACL</name>
<organism evidence="1 2">
    <name type="scientific">Solibacillus merdavium</name>
    <dbReference type="NCBI Taxonomy" id="2762218"/>
    <lineage>
        <taxon>Bacteria</taxon>
        <taxon>Bacillati</taxon>
        <taxon>Bacillota</taxon>
        <taxon>Bacilli</taxon>
        <taxon>Bacillales</taxon>
        <taxon>Caryophanaceae</taxon>
        <taxon>Solibacillus</taxon>
    </lineage>
</organism>
<protein>
    <submittedName>
        <fullName evidence="1">Uncharacterized protein</fullName>
    </submittedName>
</protein>
<gene>
    <name evidence="1" type="ORF">H9632_13920</name>
</gene>
<dbReference type="RefSeq" id="WP_191704667.1">
    <property type="nucleotide sequence ID" value="NZ_JACSPW010000013.1"/>
</dbReference>
<evidence type="ECO:0000313" key="1">
    <source>
        <dbReference type="EMBL" id="MBD8034163.1"/>
    </source>
</evidence>
<evidence type="ECO:0000313" key="2">
    <source>
        <dbReference type="Proteomes" id="UP000600565"/>
    </source>
</evidence>
<accession>A0ABR8XQF2</accession>
<dbReference type="Proteomes" id="UP000600565">
    <property type="component" value="Unassembled WGS sequence"/>
</dbReference>
<comment type="caution">
    <text evidence="1">The sequence shown here is derived from an EMBL/GenBank/DDBJ whole genome shotgun (WGS) entry which is preliminary data.</text>
</comment>
<reference evidence="1 2" key="1">
    <citation type="submission" date="2020-08" db="EMBL/GenBank/DDBJ databases">
        <title>A Genomic Blueprint of the Chicken Gut Microbiome.</title>
        <authorList>
            <person name="Gilroy R."/>
            <person name="Ravi A."/>
            <person name="Getino M."/>
            <person name="Pursley I."/>
            <person name="Horton D.L."/>
            <person name="Alikhan N.-F."/>
            <person name="Baker D."/>
            <person name="Gharbi K."/>
            <person name="Hall N."/>
            <person name="Watson M."/>
            <person name="Adriaenssens E.M."/>
            <person name="Foster-Nyarko E."/>
            <person name="Jarju S."/>
            <person name="Secka A."/>
            <person name="Antonio M."/>
            <person name="Oren A."/>
            <person name="Chaudhuri R."/>
            <person name="La Ragione R.M."/>
            <person name="Hildebrand F."/>
            <person name="Pallen M.J."/>
        </authorList>
    </citation>
    <scope>NUCLEOTIDE SEQUENCE [LARGE SCALE GENOMIC DNA]</scope>
    <source>
        <strain evidence="1 2">Sa1YVA6</strain>
    </source>
</reference>
<proteinExistence type="predicted"/>
<dbReference type="EMBL" id="JACSPW010000013">
    <property type="protein sequence ID" value="MBD8034163.1"/>
    <property type="molecule type" value="Genomic_DNA"/>
</dbReference>
<keyword evidence="2" id="KW-1185">Reference proteome</keyword>
<sequence length="117" mass="13711">MDTKQLNEEFYSKRALVGTINHCICGDCVFYAAKIMNNYPLVEFLHSKGLDPRKADEVWAYLEKGGYKYYTVDFFEVYADIEESHTFENAKVTIRYNIYAEKKTPTYTCTIDVIFKI</sequence>